<comment type="cofactor">
    <cofactor evidence="6">
        <name>Mg(2+)</name>
        <dbReference type="ChEBI" id="CHEBI:18420"/>
    </cofactor>
</comment>
<dbReference type="GO" id="GO:0019843">
    <property type="term" value="F:rRNA binding"/>
    <property type="evidence" value="ECO:0007669"/>
    <property type="project" value="UniProtKB-UniRule"/>
</dbReference>
<dbReference type="PANTHER" id="PTHR34276">
    <property type="entry name" value="MINI-RIBONUCLEASE 3"/>
    <property type="match status" value="1"/>
</dbReference>
<keyword evidence="4 6" id="KW-0255">Endonuclease</keyword>
<organism evidence="8 9">
    <name type="scientific">Syntrophothermus lipocalidus (strain DSM 12680 / TGB-C1)</name>
    <dbReference type="NCBI Taxonomy" id="643648"/>
    <lineage>
        <taxon>Bacteria</taxon>
        <taxon>Bacillati</taxon>
        <taxon>Bacillota</taxon>
        <taxon>Clostridia</taxon>
        <taxon>Eubacteriales</taxon>
        <taxon>Syntrophomonadaceae</taxon>
        <taxon>Syntrophothermus</taxon>
    </lineage>
</organism>
<dbReference type="PIRSF" id="PIRSF005520">
    <property type="entry name" value="UCP005520"/>
    <property type="match status" value="1"/>
</dbReference>
<dbReference type="InterPro" id="IPR008226">
    <property type="entry name" value="Mini3_fam"/>
</dbReference>
<reference evidence="9" key="1">
    <citation type="journal article" date="2010" name="Stand. Genomic Sci.">
        <title>Complete genome sequence of Syntrophothermus lipocalidus type strain (TGB-C1T).</title>
        <authorList>
            <consortium name="US DOE Joint Genome Institute (JGI-PGF)"/>
            <person name="Djao O."/>
            <person name="Zhang X."/>
            <person name="Lucas S."/>
            <person name="Lapidus A."/>
            <person name="Glavina Del Rio T."/>
            <person name="Nolan M."/>
            <person name="Tice H."/>
            <person name="Cheng J."/>
            <person name="Han C."/>
            <person name="Tapia R."/>
            <person name="Goodwin L."/>
            <person name="Pitluck S."/>
            <person name="Liolios K."/>
            <person name="Ivanova N."/>
            <person name="Mavromatis K."/>
            <person name="Mikhailova N."/>
            <person name="Ovchinnikova G."/>
            <person name="Pati A."/>
            <person name="Brambilla E."/>
            <person name="Chen A."/>
            <person name="Palaniappan K."/>
            <person name="Land M."/>
            <person name="Hauser L."/>
            <person name="Chang Y."/>
            <person name="Jeffries C."/>
            <person name="Rohde M."/>
            <person name="Sikorski J."/>
            <person name="Spring S."/>
            <person name="Goker M."/>
            <person name="Detter J."/>
            <person name="Woyke T."/>
            <person name="Bristow J."/>
            <person name="Eisen J."/>
            <person name="Markowitz V."/>
            <person name="Hugenholtz P."/>
            <person name="Kyrpides N."/>
            <person name="Klenk H."/>
        </authorList>
    </citation>
    <scope>NUCLEOTIDE SEQUENCE [LARGE SCALE GENOMIC DNA]</scope>
    <source>
        <strain evidence="9">DSM 12680 / TGB-C1</strain>
    </source>
</reference>
<feature type="domain" description="RNase III" evidence="7">
    <location>
        <begin position="13"/>
        <end position="145"/>
    </location>
</feature>
<keyword evidence="1 6" id="KW-0690">Ribosome biogenesis</keyword>
<gene>
    <name evidence="6" type="primary">mrnC</name>
    <name evidence="8" type="ordered locus">Slip_2258</name>
</gene>
<proteinExistence type="inferred from homology"/>
<evidence type="ECO:0000259" key="7">
    <source>
        <dbReference type="SMART" id="SM00535"/>
    </source>
</evidence>
<comment type="similarity">
    <text evidence="6">Belongs to the MrnC RNase family.</text>
</comment>
<keyword evidence="9" id="KW-1185">Reference proteome</keyword>
<dbReference type="PANTHER" id="PTHR34276:SF1">
    <property type="entry name" value="MINI-RIBONUCLEASE 3"/>
    <property type="match status" value="1"/>
</dbReference>
<evidence type="ECO:0000256" key="5">
    <source>
        <dbReference type="ARBA" id="ARBA00022801"/>
    </source>
</evidence>
<keyword evidence="3 6" id="KW-0540">Nuclease</keyword>
<dbReference type="KEGG" id="slp:Slip_2258"/>
<feature type="active site" evidence="6">
    <location>
        <position position="36"/>
    </location>
</feature>
<evidence type="ECO:0000256" key="2">
    <source>
        <dbReference type="ARBA" id="ARBA00022552"/>
    </source>
</evidence>
<dbReference type="GO" id="GO:0005737">
    <property type="term" value="C:cytoplasm"/>
    <property type="evidence" value="ECO:0007669"/>
    <property type="project" value="UniProtKB-SubCell"/>
</dbReference>
<evidence type="ECO:0000256" key="3">
    <source>
        <dbReference type="ARBA" id="ARBA00022722"/>
    </source>
</evidence>
<dbReference type="GO" id="GO:0006364">
    <property type="term" value="P:rRNA processing"/>
    <property type="evidence" value="ECO:0007669"/>
    <property type="project" value="UniProtKB-UniRule"/>
</dbReference>
<comment type="subunit">
    <text evidence="6">Homodimer.</text>
</comment>
<keyword evidence="6" id="KW-0694">RNA-binding</keyword>
<dbReference type="SUPFAM" id="SSF69065">
    <property type="entry name" value="RNase III domain-like"/>
    <property type="match status" value="1"/>
</dbReference>
<comment type="subcellular location">
    <subcellularLocation>
        <location evidence="6">Cytoplasm</location>
    </subcellularLocation>
</comment>
<dbReference type="HAMAP" id="MF_01468">
    <property type="entry name" value="RNase_Mini_III"/>
    <property type="match status" value="1"/>
</dbReference>
<dbReference type="Gene3D" id="1.10.1520.10">
    <property type="entry name" value="Ribonuclease III domain"/>
    <property type="match status" value="1"/>
</dbReference>
<dbReference type="CDD" id="cd00593">
    <property type="entry name" value="RIBOc"/>
    <property type="match status" value="1"/>
</dbReference>
<name>D7CJP4_SYNLT</name>
<dbReference type="InterPro" id="IPR036389">
    <property type="entry name" value="RNase_III_sf"/>
</dbReference>
<dbReference type="Pfam" id="PF00636">
    <property type="entry name" value="Ribonuclease_3"/>
    <property type="match status" value="1"/>
</dbReference>
<dbReference type="AlphaFoldDB" id="D7CJP4"/>
<dbReference type="Proteomes" id="UP000000378">
    <property type="component" value="Chromosome"/>
</dbReference>
<evidence type="ECO:0000313" key="8">
    <source>
        <dbReference type="EMBL" id="ADI02999.1"/>
    </source>
</evidence>
<dbReference type="EC" id="3.1.26.-" evidence="6"/>
<accession>D7CJP4</accession>
<evidence type="ECO:0000256" key="1">
    <source>
        <dbReference type="ARBA" id="ARBA00022517"/>
    </source>
</evidence>
<comment type="function">
    <text evidence="6">Involved in correct processing of both the 5' and 3' ends of 23S rRNA precursor. Processes 30S rRNA precursor transcript even in absence of ribonuclease 3 (Rnc); Rnc processes 30S rRNA into smaller rRNA precursors.</text>
</comment>
<evidence type="ECO:0000313" key="9">
    <source>
        <dbReference type="Proteomes" id="UP000000378"/>
    </source>
</evidence>
<evidence type="ECO:0000256" key="6">
    <source>
        <dbReference type="HAMAP-Rule" id="MF_01468"/>
    </source>
</evidence>
<evidence type="ECO:0000256" key="4">
    <source>
        <dbReference type="ARBA" id="ARBA00022759"/>
    </source>
</evidence>
<dbReference type="EMBL" id="CP002048">
    <property type="protein sequence ID" value="ADI02999.1"/>
    <property type="molecule type" value="Genomic_DNA"/>
</dbReference>
<reference evidence="8 9" key="2">
    <citation type="journal article" date="2010" name="Stand. Genomic Sci.">
        <title>Complete genome sequence of Syntrophothermus lipocalidus type strain (TGB-C1).</title>
        <authorList>
            <person name="Djao O.D."/>
            <person name="Zhang X."/>
            <person name="Lucas S."/>
            <person name="Lapidus A."/>
            <person name="Del Rio T.G."/>
            <person name="Nolan M."/>
            <person name="Tice H."/>
            <person name="Cheng J.F."/>
            <person name="Han C."/>
            <person name="Tapia R."/>
            <person name="Goodwin L."/>
            <person name="Pitluck S."/>
            <person name="Liolios K."/>
            <person name="Ivanova N."/>
            <person name="Mavromatis K."/>
            <person name="Mikhailova N."/>
            <person name="Ovchinnikova G."/>
            <person name="Pati A."/>
            <person name="Brambilla E."/>
            <person name="Chen A."/>
            <person name="Palaniappan K."/>
            <person name="Land M."/>
            <person name="Hauser L."/>
            <person name="Chang Y.J."/>
            <person name="Jeffries C.D."/>
            <person name="Rohde M."/>
            <person name="Sikorski J."/>
            <person name="Spring S."/>
            <person name="Goker M."/>
            <person name="Detter J.C."/>
            <person name="Woyke T."/>
            <person name="Bristow J."/>
            <person name="Eisen J.A."/>
            <person name="Markowitz V."/>
            <person name="Hugenholtz P."/>
            <person name="Kyrpides N.C."/>
            <person name="Klenk H.P."/>
        </authorList>
    </citation>
    <scope>NUCLEOTIDE SEQUENCE [LARGE SCALE GENOMIC DNA]</scope>
    <source>
        <strain evidence="9">DSM 12680 / TGB-C1</strain>
    </source>
</reference>
<dbReference type="InterPro" id="IPR000999">
    <property type="entry name" value="RNase_III_dom"/>
</dbReference>
<keyword evidence="2 6" id="KW-0698">rRNA processing</keyword>
<dbReference type="SMART" id="SM00535">
    <property type="entry name" value="RIBOc"/>
    <property type="match status" value="1"/>
</dbReference>
<dbReference type="HOGENOM" id="CLU_091169_2_1_9"/>
<dbReference type="eggNOG" id="COG1939">
    <property type="taxonomic scope" value="Bacteria"/>
</dbReference>
<dbReference type="STRING" id="643648.Slip_2258"/>
<dbReference type="GO" id="GO:0004525">
    <property type="term" value="F:ribonuclease III activity"/>
    <property type="evidence" value="ECO:0007669"/>
    <property type="project" value="InterPro"/>
</dbReference>
<keyword evidence="6" id="KW-0699">rRNA-binding</keyword>
<keyword evidence="6" id="KW-0460">Magnesium</keyword>
<protein>
    <recommendedName>
        <fullName evidence="6">Mini-ribonuclease 3</fullName>
        <shortName evidence="6">Mini-3</shortName>
        <shortName evidence="6">Mini-RNase 3</shortName>
        <ecNumber evidence="6">3.1.26.-</ecNumber>
    </recommendedName>
    <alternativeName>
        <fullName evidence="6">Mini-RNase III</fullName>
        <shortName evidence="6">Mini-III</shortName>
    </alternativeName>
</protein>
<keyword evidence="6" id="KW-0963">Cytoplasm</keyword>
<sequence length="151" mass="17266">MKTPEKGQDGELKLLERFEGERVNQMSPVLLAYVGDAVYELYVRTQLLAKGNRPVGEVHRDAVSLVRASTQARLLKEISPQLSEEEKDVIRRARNNKRLTPPRNVDISDYRLSTGLEALFGYLYLKGEEEKLNKYMSLVLSEFEKLEVPAI</sequence>
<keyword evidence="5 6" id="KW-0378">Hydrolase</keyword>